<feature type="transmembrane region" description="Helical" evidence="1">
    <location>
        <begin position="119"/>
        <end position="143"/>
    </location>
</feature>
<dbReference type="PANTHER" id="PTHR37312:SF1">
    <property type="entry name" value="MEMBRANE-BOUND ACYLTRANSFERASE YKRP-RELATED"/>
    <property type="match status" value="1"/>
</dbReference>
<feature type="transmembrane region" description="Helical" evidence="1">
    <location>
        <begin position="288"/>
        <end position="310"/>
    </location>
</feature>
<evidence type="ECO:0000259" key="2">
    <source>
        <dbReference type="Pfam" id="PF01757"/>
    </source>
</evidence>
<dbReference type="PANTHER" id="PTHR37312">
    <property type="entry name" value="MEMBRANE-BOUND ACYLTRANSFERASE YKRP-RELATED"/>
    <property type="match status" value="1"/>
</dbReference>
<accession>A0A1V6N3Y8</accession>
<dbReference type="Pfam" id="PF01757">
    <property type="entry name" value="Acyl_transf_3"/>
    <property type="match status" value="1"/>
</dbReference>
<evidence type="ECO:0000256" key="1">
    <source>
        <dbReference type="SAM" id="Phobius"/>
    </source>
</evidence>
<feature type="transmembrane region" description="Helical" evidence="1">
    <location>
        <begin position="201"/>
        <end position="218"/>
    </location>
</feature>
<dbReference type="GO" id="GO:0016747">
    <property type="term" value="F:acyltransferase activity, transferring groups other than amino-acyl groups"/>
    <property type="evidence" value="ECO:0007669"/>
    <property type="project" value="InterPro"/>
</dbReference>
<keyword evidence="1" id="KW-0472">Membrane</keyword>
<proteinExistence type="predicted"/>
<evidence type="ECO:0000313" key="3">
    <source>
        <dbReference type="EMBL" id="OQD59385.1"/>
    </source>
</evidence>
<dbReference type="AlphaFoldDB" id="A0A1V6N3Y8"/>
<protein>
    <submittedName>
        <fullName evidence="3">Acetyltransferase</fullName>
    </submittedName>
</protein>
<organism evidence="3 4">
    <name type="scientific">Methanobrevibacter arboriphilus JCM 13429 = DSM 1125</name>
    <dbReference type="NCBI Taxonomy" id="1300164"/>
    <lineage>
        <taxon>Archaea</taxon>
        <taxon>Methanobacteriati</taxon>
        <taxon>Methanobacteriota</taxon>
        <taxon>Methanomada group</taxon>
        <taxon>Methanobacteria</taxon>
        <taxon>Methanobacteriales</taxon>
        <taxon>Methanobacteriaceae</taxon>
        <taxon>Methanobrevibacter</taxon>
    </lineage>
</organism>
<feature type="transmembrane region" description="Helical" evidence="1">
    <location>
        <begin position="149"/>
        <end position="166"/>
    </location>
</feature>
<feature type="transmembrane region" description="Helical" evidence="1">
    <location>
        <begin position="88"/>
        <end position="107"/>
    </location>
</feature>
<keyword evidence="4" id="KW-1185">Reference proteome</keyword>
<keyword evidence="3" id="KW-0808">Transferase</keyword>
<gene>
    <name evidence="3" type="ORF">MBBAR_3c00400</name>
</gene>
<dbReference type="EMBL" id="JXMW01000003">
    <property type="protein sequence ID" value="OQD59385.1"/>
    <property type="molecule type" value="Genomic_DNA"/>
</dbReference>
<keyword evidence="1" id="KW-0812">Transmembrane</keyword>
<feature type="transmembrane region" description="Helical" evidence="1">
    <location>
        <begin position="178"/>
        <end position="195"/>
    </location>
</feature>
<evidence type="ECO:0000313" key="4">
    <source>
        <dbReference type="Proteomes" id="UP000191661"/>
    </source>
</evidence>
<comment type="caution">
    <text evidence="3">The sequence shown here is derived from an EMBL/GenBank/DDBJ whole genome shotgun (WGS) entry which is preliminary data.</text>
</comment>
<name>A0A1V6N3Y8_METAZ</name>
<feature type="transmembrane region" description="Helical" evidence="1">
    <location>
        <begin position="317"/>
        <end position="335"/>
    </location>
</feature>
<feature type="transmembrane region" description="Helical" evidence="1">
    <location>
        <begin position="248"/>
        <end position="268"/>
    </location>
</feature>
<dbReference type="InterPro" id="IPR052734">
    <property type="entry name" value="Nod_factor_acetyltransferase"/>
</dbReference>
<sequence>MYYNINFFYFSANFLSFIKGADCIFDKLNYFKSFIFLNMNIFSSKTEDLSSKNTRIFKYDNLRGLGILLVVFFHLLNSFFNFPIYKSIGQLIVIIAMPIIFFVSGYFSKVDENTQIKAFSGILIPYFLFCTLWIIFTFIVFGWDLPKTPYLLPSAGLWYLLTLFLMRSFLPVFVRIKHIFWIMIAGSLLIGLISYSSNFLSIFKTVYYLPLFMLGYYFKNSEYYLSELDSRISSVFLKVRNFIVSNKIITFVFLILFLIALSFIFADFPKNFFSFDISYDDLGIGDKLGMFLRLITIAASIIVAILLNYLMPNKEMFLTKIGMNSLAVYVLHFYFTRSLKTFFLGSSLGDIVSNNPYLAIIYVIIATLVITFILSRDFVTKSINKVINLFVKLLVKTS</sequence>
<keyword evidence="1" id="KW-1133">Transmembrane helix</keyword>
<feature type="transmembrane region" description="Helical" evidence="1">
    <location>
        <begin position="62"/>
        <end position="82"/>
    </location>
</feature>
<dbReference type="Proteomes" id="UP000191661">
    <property type="component" value="Unassembled WGS sequence"/>
</dbReference>
<dbReference type="InterPro" id="IPR002656">
    <property type="entry name" value="Acyl_transf_3_dom"/>
</dbReference>
<feature type="transmembrane region" description="Helical" evidence="1">
    <location>
        <begin position="355"/>
        <end position="375"/>
    </location>
</feature>
<reference evidence="3 4" key="1">
    <citation type="submission" date="2014-12" db="EMBL/GenBank/DDBJ databases">
        <title>Genome sequence of Methanobrevibacter arboriphilicus DH1, DSM1125.</title>
        <authorList>
            <person name="Poehlein A."/>
            <person name="Thauer R.K."/>
            <person name="Seedorf H."/>
            <person name="Daniel R."/>
        </authorList>
    </citation>
    <scope>NUCLEOTIDE SEQUENCE [LARGE SCALE GENOMIC DNA]</scope>
    <source>
        <strain evidence="3 4">DH1</strain>
    </source>
</reference>
<feature type="domain" description="Acyltransferase 3" evidence="2">
    <location>
        <begin position="59"/>
        <end position="375"/>
    </location>
</feature>